<evidence type="ECO:0000313" key="5">
    <source>
        <dbReference type="EMBL" id="CAL4228482.1"/>
    </source>
</evidence>
<feature type="non-terminal residue" evidence="5">
    <location>
        <position position="1"/>
    </location>
</feature>
<accession>A0AAV2SNL8</accession>
<evidence type="ECO:0000259" key="4">
    <source>
        <dbReference type="PROSITE" id="PS01180"/>
    </source>
</evidence>
<sequence>GQICGGLLTGSKGTLTSPGFPHFFRAGLRCTWVVRAQPHNHVYLRIHEVQLQGSIANCRRAELSIYDGYSPPKQPQHKLKSFCGDLHYYRNHGDTVLLSQRNRLLVTF</sequence>
<reference evidence="5 6" key="1">
    <citation type="submission" date="2024-05" db="EMBL/GenBank/DDBJ databases">
        <authorList>
            <person name="Wallberg A."/>
        </authorList>
    </citation>
    <scope>NUCLEOTIDE SEQUENCE [LARGE SCALE GENOMIC DNA]</scope>
</reference>
<proteinExistence type="predicted"/>
<feature type="domain" description="CUB" evidence="4">
    <location>
        <begin position="4"/>
        <end position="108"/>
    </location>
</feature>
<evidence type="ECO:0000256" key="3">
    <source>
        <dbReference type="PROSITE-ProRule" id="PRU00059"/>
    </source>
</evidence>
<evidence type="ECO:0000256" key="1">
    <source>
        <dbReference type="ARBA" id="ARBA00022737"/>
    </source>
</evidence>
<dbReference type="InterPro" id="IPR035914">
    <property type="entry name" value="Sperma_CUB_dom_sf"/>
</dbReference>
<dbReference type="CDD" id="cd00041">
    <property type="entry name" value="CUB"/>
    <property type="match status" value="1"/>
</dbReference>
<gene>
    <name evidence="5" type="ORF">MNOR_LOCUS39602</name>
</gene>
<evidence type="ECO:0000313" key="6">
    <source>
        <dbReference type="Proteomes" id="UP001497623"/>
    </source>
</evidence>
<organism evidence="5 6">
    <name type="scientific">Meganyctiphanes norvegica</name>
    <name type="common">Northern krill</name>
    <name type="synonym">Thysanopoda norvegica</name>
    <dbReference type="NCBI Taxonomy" id="48144"/>
    <lineage>
        <taxon>Eukaryota</taxon>
        <taxon>Metazoa</taxon>
        <taxon>Ecdysozoa</taxon>
        <taxon>Arthropoda</taxon>
        <taxon>Crustacea</taxon>
        <taxon>Multicrustacea</taxon>
        <taxon>Malacostraca</taxon>
        <taxon>Eumalacostraca</taxon>
        <taxon>Eucarida</taxon>
        <taxon>Euphausiacea</taxon>
        <taxon>Euphausiidae</taxon>
        <taxon>Meganyctiphanes</taxon>
    </lineage>
</organism>
<dbReference type="EMBL" id="CAXKWB010105668">
    <property type="protein sequence ID" value="CAL4228482.1"/>
    <property type="molecule type" value="Genomic_DNA"/>
</dbReference>
<dbReference type="PANTHER" id="PTHR24251:SF37">
    <property type="entry name" value="CUB DOMAIN-CONTAINING PROTEIN"/>
    <property type="match status" value="1"/>
</dbReference>
<keyword evidence="1" id="KW-0677">Repeat</keyword>
<dbReference type="Gene3D" id="2.60.120.290">
    <property type="entry name" value="Spermadhesin, CUB domain"/>
    <property type="match status" value="1"/>
</dbReference>
<dbReference type="PANTHER" id="PTHR24251">
    <property type="entry name" value="OVOCHYMASE-RELATED"/>
    <property type="match status" value="1"/>
</dbReference>
<dbReference type="SMART" id="SM00042">
    <property type="entry name" value="CUB"/>
    <property type="match status" value="1"/>
</dbReference>
<keyword evidence="2" id="KW-1015">Disulfide bond</keyword>
<dbReference type="InterPro" id="IPR000859">
    <property type="entry name" value="CUB_dom"/>
</dbReference>
<feature type="non-terminal residue" evidence="5">
    <location>
        <position position="108"/>
    </location>
</feature>
<comment type="caution">
    <text evidence="5">The sequence shown here is derived from an EMBL/GenBank/DDBJ whole genome shotgun (WGS) entry which is preliminary data.</text>
</comment>
<dbReference type="Pfam" id="PF00431">
    <property type="entry name" value="CUB"/>
    <property type="match status" value="1"/>
</dbReference>
<dbReference type="PROSITE" id="PS01180">
    <property type="entry name" value="CUB"/>
    <property type="match status" value="1"/>
</dbReference>
<dbReference type="SUPFAM" id="SSF49854">
    <property type="entry name" value="Spermadhesin, CUB domain"/>
    <property type="match status" value="1"/>
</dbReference>
<keyword evidence="6" id="KW-1185">Reference proteome</keyword>
<evidence type="ECO:0000256" key="2">
    <source>
        <dbReference type="ARBA" id="ARBA00023157"/>
    </source>
</evidence>
<dbReference type="Proteomes" id="UP001497623">
    <property type="component" value="Unassembled WGS sequence"/>
</dbReference>
<dbReference type="AlphaFoldDB" id="A0AAV2SNL8"/>
<protein>
    <recommendedName>
        <fullName evidence="4">CUB domain-containing protein</fullName>
    </recommendedName>
</protein>
<name>A0AAV2SNL8_MEGNR</name>
<comment type="caution">
    <text evidence="3">Lacks conserved residue(s) required for the propagation of feature annotation.</text>
</comment>